<dbReference type="InterPro" id="IPR013103">
    <property type="entry name" value="RVT_2"/>
</dbReference>
<evidence type="ECO:0000313" key="3">
    <source>
        <dbReference type="Proteomes" id="UP000479000"/>
    </source>
</evidence>
<feature type="non-terminal residue" evidence="2">
    <location>
        <position position="1"/>
    </location>
</feature>
<evidence type="ECO:0000259" key="1">
    <source>
        <dbReference type="Pfam" id="PF07727"/>
    </source>
</evidence>
<protein>
    <recommendedName>
        <fullName evidence="1">Reverse transcriptase Ty1/copia-type domain-containing protein</fullName>
    </recommendedName>
</protein>
<accession>A0A6H5HP06</accession>
<dbReference type="Pfam" id="PF07727">
    <property type="entry name" value="RVT_2"/>
    <property type="match status" value="1"/>
</dbReference>
<dbReference type="EMBL" id="CADCXU010034374">
    <property type="protein sequence ID" value="CAB0019674.1"/>
    <property type="molecule type" value="Genomic_DNA"/>
</dbReference>
<evidence type="ECO:0000313" key="2">
    <source>
        <dbReference type="EMBL" id="CAB0019674.1"/>
    </source>
</evidence>
<dbReference type="Proteomes" id="UP000479000">
    <property type="component" value="Unassembled WGS sequence"/>
</dbReference>
<feature type="domain" description="Reverse transcriptase Ty1/copia-type" evidence="1">
    <location>
        <begin position="40"/>
        <end position="162"/>
    </location>
</feature>
<organism evidence="2 3">
    <name type="scientific">Nesidiocoris tenuis</name>
    <dbReference type="NCBI Taxonomy" id="355587"/>
    <lineage>
        <taxon>Eukaryota</taxon>
        <taxon>Metazoa</taxon>
        <taxon>Ecdysozoa</taxon>
        <taxon>Arthropoda</taxon>
        <taxon>Hexapoda</taxon>
        <taxon>Insecta</taxon>
        <taxon>Pterygota</taxon>
        <taxon>Neoptera</taxon>
        <taxon>Paraneoptera</taxon>
        <taxon>Hemiptera</taxon>
        <taxon>Heteroptera</taxon>
        <taxon>Panheteroptera</taxon>
        <taxon>Cimicomorpha</taxon>
        <taxon>Miridae</taxon>
        <taxon>Dicyphina</taxon>
        <taxon>Nesidiocoris</taxon>
    </lineage>
</organism>
<gene>
    <name evidence="2" type="ORF">NTEN_LOCUS23369</name>
</gene>
<keyword evidence="3" id="KW-1185">Reference proteome</keyword>
<sequence>MALSAGCVSSDNPQTYKEAVEKDGKWREAVDLELSSLIKNNTWEYVVPPPNVPIIDSRWVFTEKMQDDQPVKKARLVARGYQQPVDDGENCYSPVARIVTLRVLLSLAVQHDWHLRQWDVKSAFLASQLDSVVYLRPPERLEVPEGKVCRLNKALYGLRQSP</sequence>
<name>A0A6H5HP06_9HEMI</name>
<feature type="non-terminal residue" evidence="2">
    <location>
        <position position="162"/>
    </location>
</feature>
<proteinExistence type="predicted"/>
<dbReference type="AlphaFoldDB" id="A0A6H5HP06"/>
<dbReference type="OrthoDB" id="6628442at2759"/>
<reference evidence="2 3" key="1">
    <citation type="submission" date="2020-02" db="EMBL/GenBank/DDBJ databases">
        <authorList>
            <person name="Ferguson B K."/>
        </authorList>
    </citation>
    <scope>NUCLEOTIDE SEQUENCE [LARGE SCALE GENOMIC DNA]</scope>
</reference>